<evidence type="ECO:0000256" key="1">
    <source>
        <dbReference type="SAM" id="MobiDB-lite"/>
    </source>
</evidence>
<dbReference type="AlphaFoldDB" id="A0A919A5T4"/>
<proteinExistence type="predicted"/>
<sequence length="101" mass="11589">MLDLMDPHISTVVQVLQVPEDEAWIYLLVINPEETRKASTTHVPSEEIKKPLGNKERAPRRAVTSSPCCLNQNVIRLKKAAMRRPLREVSKRNARHVPETR</sequence>
<dbReference type="Proteomes" id="UP000630718">
    <property type="component" value="Unassembled WGS sequence"/>
</dbReference>
<feature type="compositionally biased region" description="Basic and acidic residues" evidence="1">
    <location>
        <begin position="44"/>
        <end position="59"/>
    </location>
</feature>
<organism evidence="2 3">
    <name type="scientific">Streptomyces fumanus</name>
    <dbReference type="NCBI Taxonomy" id="67302"/>
    <lineage>
        <taxon>Bacteria</taxon>
        <taxon>Bacillati</taxon>
        <taxon>Actinomycetota</taxon>
        <taxon>Actinomycetes</taxon>
        <taxon>Kitasatosporales</taxon>
        <taxon>Streptomycetaceae</taxon>
        <taxon>Streptomyces</taxon>
    </lineage>
</organism>
<evidence type="ECO:0000313" key="2">
    <source>
        <dbReference type="EMBL" id="GHE88558.1"/>
    </source>
</evidence>
<protein>
    <submittedName>
        <fullName evidence="2">Uncharacterized protein</fullName>
    </submittedName>
</protein>
<reference evidence="2" key="1">
    <citation type="journal article" date="2014" name="Int. J. Syst. Evol. Microbiol.">
        <title>Complete genome sequence of Corynebacterium casei LMG S-19264T (=DSM 44701T), isolated from a smear-ripened cheese.</title>
        <authorList>
            <consortium name="US DOE Joint Genome Institute (JGI-PGF)"/>
            <person name="Walter F."/>
            <person name="Albersmeier A."/>
            <person name="Kalinowski J."/>
            <person name="Ruckert C."/>
        </authorList>
    </citation>
    <scope>NUCLEOTIDE SEQUENCE</scope>
    <source>
        <strain evidence="2">JCM 4477</strain>
    </source>
</reference>
<feature type="region of interest" description="Disordered" evidence="1">
    <location>
        <begin position="36"/>
        <end position="65"/>
    </location>
</feature>
<reference evidence="2" key="2">
    <citation type="submission" date="2020-09" db="EMBL/GenBank/DDBJ databases">
        <authorList>
            <person name="Sun Q."/>
            <person name="Ohkuma M."/>
        </authorList>
    </citation>
    <scope>NUCLEOTIDE SEQUENCE</scope>
    <source>
        <strain evidence="2">JCM 4477</strain>
    </source>
</reference>
<accession>A0A919A5T4</accession>
<dbReference type="EMBL" id="BNBI01000002">
    <property type="protein sequence ID" value="GHE88558.1"/>
    <property type="molecule type" value="Genomic_DNA"/>
</dbReference>
<evidence type="ECO:0000313" key="3">
    <source>
        <dbReference type="Proteomes" id="UP000630718"/>
    </source>
</evidence>
<comment type="caution">
    <text evidence="2">The sequence shown here is derived from an EMBL/GenBank/DDBJ whole genome shotgun (WGS) entry which is preliminary data.</text>
</comment>
<feature type="region of interest" description="Disordered" evidence="1">
    <location>
        <begin position="82"/>
        <end position="101"/>
    </location>
</feature>
<keyword evidence="3" id="KW-1185">Reference proteome</keyword>
<gene>
    <name evidence="2" type="ORF">GCM10018772_10300</name>
</gene>
<feature type="compositionally biased region" description="Basic and acidic residues" evidence="1">
    <location>
        <begin position="85"/>
        <end position="101"/>
    </location>
</feature>
<name>A0A919A5T4_9ACTN</name>